<proteinExistence type="predicted"/>
<dbReference type="Gene3D" id="3.30.65.10">
    <property type="entry name" value="Bacterial Topoisomerase I, domain 1"/>
    <property type="match status" value="3"/>
</dbReference>
<protein>
    <submittedName>
        <fullName evidence="2">Topoisomerase DNA-binding C4 zinc finger domain-containing protein</fullName>
    </submittedName>
</protein>
<dbReference type="PANTHER" id="PTHR42785">
    <property type="entry name" value="DNA TOPOISOMERASE, TYPE IA, CORE"/>
    <property type="match status" value="1"/>
</dbReference>
<dbReference type="GO" id="GO:0003677">
    <property type="term" value="F:DNA binding"/>
    <property type="evidence" value="ECO:0007669"/>
    <property type="project" value="UniProtKB-KW"/>
</dbReference>
<evidence type="ECO:0000259" key="1">
    <source>
        <dbReference type="Pfam" id="PF01396"/>
    </source>
</evidence>
<feature type="domain" description="DNA topoisomerase type IA zn finger" evidence="1">
    <location>
        <begin position="15"/>
        <end position="50"/>
    </location>
</feature>
<dbReference type="InterPro" id="IPR013498">
    <property type="entry name" value="Topo_IA_Znf"/>
</dbReference>
<sequence>MTDPSPLFSLPQQTEHCPLCQQPLQIRSGKNGAFLGCTGYPSCHYIKALHQHETSVVKVLEQEHCPECSSTLAVKNGRYGMFIGCTNYPACHFIVHEEPVTTEQPNVSCPKCQKGSLSERLSKFGKTFWGCDRYPQCKFIVNDQPVVGICQYCAFPLLLQKKSGQVCANKACQQKQTAPDPSLD</sequence>
<keyword evidence="2" id="KW-0238">DNA-binding</keyword>
<feature type="domain" description="DNA topoisomerase type IA zn finger" evidence="1">
    <location>
        <begin position="107"/>
        <end position="145"/>
    </location>
</feature>
<evidence type="ECO:0000313" key="2">
    <source>
        <dbReference type="EMBL" id="MCB5226614.1"/>
    </source>
</evidence>
<name>A0ABS8C2R5_9ALTE</name>
<dbReference type="InterPro" id="IPR000380">
    <property type="entry name" value="Topo_IA"/>
</dbReference>
<dbReference type="EMBL" id="JAEINI020000003">
    <property type="protein sequence ID" value="MCB5226614.1"/>
    <property type="molecule type" value="Genomic_DNA"/>
</dbReference>
<comment type="caution">
    <text evidence="2">The sequence shown here is derived from an EMBL/GenBank/DDBJ whole genome shotgun (WGS) entry which is preliminary data.</text>
</comment>
<dbReference type="SUPFAM" id="SSF57783">
    <property type="entry name" value="Zinc beta-ribbon"/>
    <property type="match status" value="2"/>
</dbReference>
<evidence type="ECO:0000313" key="3">
    <source>
        <dbReference type="Proteomes" id="UP000633814"/>
    </source>
</evidence>
<accession>A0ABS8C2R5</accession>
<organism evidence="2 3">
    <name type="scientific">Alishewanella maricola</name>
    <dbReference type="NCBI Taxonomy" id="2795740"/>
    <lineage>
        <taxon>Bacteria</taxon>
        <taxon>Pseudomonadati</taxon>
        <taxon>Pseudomonadota</taxon>
        <taxon>Gammaproteobacteria</taxon>
        <taxon>Alteromonadales</taxon>
        <taxon>Alteromonadaceae</taxon>
        <taxon>Alishewanella</taxon>
    </lineage>
</organism>
<keyword evidence="3" id="KW-1185">Reference proteome</keyword>
<dbReference type="RefSeq" id="WP_226750702.1">
    <property type="nucleotide sequence ID" value="NZ_JAEINI020000003.1"/>
</dbReference>
<dbReference type="Proteomes" id="UP000633814">
    <property type="component" value="Unassembled WGS sequence"/>
</dbReference>
<dbReference type="Pfam" id="PF01396">
    <property type="entry name" value="Zn_ribbon_Top1"/>
    <property type="match status" value="3"/>
</dbReference>
<gene>
    <name evidence="2" type="ORF">JAO78_007265</name>
</gene>
<feature type="domain" description="DNA topoisomerase type IA zn finger" evidence="1">
    <location>
        <begin position="63"/>
        <end position="97"/>
    </location>
</feature>
<dbReference type="PANTHER" id="PTHR42785:SF1">
    <property type="entry name" value="DNA TOPOISOMERASE"/>
    <property type="match status" value="1"/>
</dbReference>
<reference evidence="2 3" key="1">
    <citation type="submission" date="2021-10" db="EMBL/GenBank/DDBJ databases">
        <title>Alishewanella koreense sp. nov. isolated from seawater of southwestern coast in South Korea and the proposal for the reclassification of Rheinheimera perlucida and Rheinheimera tuosuensis as Arsukibacterium perlucida and Arsukibacterium tuosuensis.</title>
        <authorList>
            <person name="Kim K.H."/>
            <person name="Ruan W."/>
            <person name="Kim K.R."/>
            <person name="Baek J.H."/>
            <person name="Jeon C.O."/>
        </authorList>
    </citation>
    <scope>NUCLEOTIDE SEQUENCE [LARGE SCALE GENOMIC DNA]</scope>
    <source>
        <strain evidence="2 3">16-MA</strain>
    </source>
</reference>